<keyword evidence="1" id="KW-0560">Oxidoreductase</keyword>
<evidence type="ECO:0000256" key="1">
    <source>
        <dbReference type="ARBA" id="ARBA00023002"/>
    </source>
</evidence>
<evidence type="ECO:0000259" key="3">
    <source>
        <dbReference type="Pfam" id="PF01494"/>
    </source>
</evidence>
<keyword evidence="2 4" id="KW-0503">Monooxygenase</keyword>
<dbReference type="Pfam" id="PF01494">
    <property type="entry name" value="FAD_binding_3"/>
    <property type="match status" value="1"/>
</dbReference>
<evidence type="ECO:0000313" key="5">
    <source>
        <dbReference type="Proteomes" id="UP001501822"/>
    </source>
</evidence>
<dbReference type="GO" id="GO:0004497">
    <property type="term" value="F:monooxygenase activity"/>
    <property type="evidence" value="ECO:0007669"/>
    <property type="project" value="UniProtKB-KW"/>
</dbReference>
<protein>
    <submittedName>
        <fullName evidence="4">FAD-dependent monooxygenase</fullName>
    </submittedName>
</protein>
<gene>
    <name evidence="4" type="ORF">GCM10010151_28500</name>
</gene>
<dbReference type="PANTHER" id="PTHR13789:SF309">
    <property type="entry name" value="PUTATIVE (AFU_ORTHOLOGUE AFUA_6G14510)-RELATED"/>
    <property type="match status" value="1"/>
</dbReference>
<dbReference type="PRINTS" id="PR00420">
    <property type="entry name" value="RNGMNOXGNASE"/>
</dbReference>
<name>A0ABN0WGP1_9ACTN</name>
<comment type="caution">
    <text evidence="4">The sequence shown here is derived from an EMBL/GenBank/DDBJ whole genome shotgun (WGS) entry which is preliminary data.</text>
</comment>
<dbReference type="PANTHER" id="PTHR13789">
    <property type="entry name" value="MONOOXYGENASE"/>
    <property type="match status" value="1"/>
</dbReference>
<evidence type="ECO:0000256" key="2">
    <source>
        <dbReference type="ARBA" id="ARBA00023033"/>
    </source>
</evidence>
<dbReference type="Gene3D" id="3.50.50.60">
    <property type="entry name" value="FAD/NAD(P)-binding domain"/>
    <property type="match status" value="1"/>
</dbReference>
<dbReference type="Proteomes" id="UP001501822">
    <property type="component" value="Unassembled WGS sequence"/>
</dbReference>
<dbReference type="InterPro" id="IPR002938">
    <property type="entry name" value="FAD-bd"/>
</dbReference>
<dbReference type="RefSeq" id="WP_252806991.1">
    <property type="nucleotide sequence ID" value="NZ_BAAABM010000017.1"/>
</dbReference>
<keyword evidence="5" id="KW-1185">Reference proteome</keyword>
<evidence type="ECO:0000313" key="4">
    <source>
        <dbReference type="EMBL" id="GAA0337107.1"/>
    </source>
</evidence>
<sequence length="409" mass="43238">MSKVRTALVIGGGIAGPVVAAALLKAGIEATVHEAYPAGSDGIGGALGLAPNGLAALGVIGADEAVRAIAIPMRRMVMSFGGRPQVLPTLPDVTPLHMVERGDLHRVLRERAVAAGVRFAYGKRLVAADDGPDGVTARFADGSSAHADVLIGADGIRSTVRALIDPDAPGPDYTGLLGLGGLADVDLGVEPGTTTFAYGKRAYYLYWPQPGGGTAWGANLPSRTYLTLTQAREIPAEEWLRTLRETYADDVPGGALAERTTPENLHVVGGLHIMPPVPHWYRGRMVLVGDAVHAPSNSTGQGASLAIESAIELARCLRDLPDPSSAFAAYERLRRARVEKIAARGAKVNHTKAPGPVARRIVPVLMPLAFKVMNIEKSLTWEQRHRIDWDTPATMVEHRSTARAETAGP</sequence>
<dbReference type="SUPFAM" id="SSF51905">
    <property type="entry name" value="FAD/NAD(P)-binding domain"/>
    <property type="match status" value="1"/>
</dbReference>
<dbReference type="EMBL" id="BAAABM010000017">
    <property type="protein sequence ID" value="GAA0337107.1"/>
    <property type="molecule type" value="Genomic_DNA"/>
</dbReference>
<feature type="domain" description="FAD-binding" evidence="3">
    <location>
        <begin position="7"/>
        <end position="342"/>
    </location>
</feature>
<dbReference type="InterPro" id="IPR050493">
    <property type="entry name" value="FAD-dep_Monooxygenase_BioMet"/>
</dbReference>
<accession>A0ABN0WGP1</accession>
<organism evidence="4 5">
    <name type="scientific">Actinoallomurus spadix</name>
    <dbReference type="NCBI Taxonomy" id="79912"/>
    <lineage>
        <taxon>Bacteria</taxon>
        <taxon>Bacillati</taxon>
        <taxon>Actinomycetota</taxon>
        <taxon>Actinomycetes</taxon>
        <taxon>Streptosporangiales</taxon>
        <taxon>Thermomonosporaceae</taxon>
        <taxon>Actinoallomurus</taxon>
    </lineage>
</organism>
<proteinExistence type="predicted"/>
<reference evidence="4 5" key="1">
    <citation type="journal article" date="2019" name="Int. J. Syst. Evol. Microbiol.">
        <title>The Global Catalogue of Microorganisms (GCM) 10K type strain sequencing project: providing services to taxonomists for standard genome sequencing and annotation.</title>
        <authorList>
            <consortium name="The Broad Institute Genomics Platform"/>
            <consortium name="The Broad Institute Genome Sequencing Center for Infectious Disease"/>
            <person name="Wu L."/>
            <person name="Ma J."/>
        </authorList>
    </citation>
    <scope>NUCLEOTIDE SEQUENCE [LARGE SCALE GENOMIC DNA]</scope>
    <source>
        <strain evidence="4 5">JCM 3146</strain>
    </source>
</reference>
<dbReference type="InterPro" id="IPR036188">
    <property type="entry name" value="FAD/NAD-bd_sf"/>
</dbReference>